<organism evidence="2 3">
    <name type="scientific">Collinsella tanakaei YIT 12063</name>
    <dbReference type="NCBI Taxonomy" id="742742"/>
    <lineage>
        <taxon>Bacteria</taxon>
        <taxon>Bacillati</taxon>
        <taxon>Actinomycetota</taxon>
        <taxon>Coriobacteriia</taxon>
        <taxon>Coriobacteriales</taxon>
        <taxon>Coriobacteriaceae</taxon>
        <taxon>Collinsella</taxon>
    </lineage>
</organism>
<proteinExistence type="predicted"/>
<keyword evidence="1" id="KW-0472">Membrane</keyword>
<dbReference type="OrthoDB" id="3237235at2"/>
<accession>G1WGA3</accession>
<protein>
    <recommendedName>
        <fullName evidence="4">Holin</fullName>
    </recommendedName>
</protein>
<keyword evidence="3" id="KW-1185">Reference proteome</keyword>
<name>G1WGA3_9ACTN</name>
<dbReference type="GeneID" id="62758157"/>
<evidence type="ECO:0000313" key="2">
    <source>
        <dbReference type="EMBL" id="EGX67354.1"/>
    </source>
</evidence>
<dbReference type="TCDB" id="1.E.24.3.1">
    <property type="family name" value="the bacterophage dp-1 holin (dp-1 holin) family"/>
</dbReference>
<evidence type="ECO:0008006" key="4">
    <source>
        <dbReference type="Google" id="ProtNLM"/>
    </source>
</evidence>
<evidence type="ECO:0000313" key="3">
    <source>
        <dbReference type="Proteomes" id="UP000004830"/>
    </source>
</evidence>
<feature type="transmembrane region" description="Helical" evidence="1">
    <location>
        <begin position="41"/>
        <end position="60"/>
    </location>
</feature>
<comment type="caution">
    <text evidence="2">The sequence shown here is derived from an EMBL/GenBank/DDBJ whole genome shotgun (WGS) entry which is preliminary data.</text>
</comment>
<evidence type="ECO:0000256" key="1">
    <source>
        <dbReference type="SAM" id="Phobius"/>
    </source>
</evidence>
<dbReference type="RefSeq" id="WP_009140402.1">
    <property type="nucleotide sequence ID" value="NZ_JH126467.1"/>
</dbReference>
<dbReference type="HOGENOM" id="CLU_178284_2_0_11"/>
<dbReference type="PATRIC" id="fig|742742.3.peg.355"/>
<gene>
    <name evidence="2" type="ORF">HMPREF9452_00366</name>
</gene>
<dbReference type="Proteomes" id="UP000004830">
    <property type="component" value="Unassembled WGS sequence"/>
</dbReference>
<reference evidence="2 3" key="1">
    <citation type="submission" date="2011-06" db="EMBL/GenBank/DDBJ databases">
        <title>The Genome Sequence of Collinsella tanakaei YIT 12063.</title>
        <authorList>
            <consortium name="The Broad Institute Genome Sequencing Platform"/>
            <person name="Earl A."/>
            <person name="Ward D."/>
            <person name="Feldgarden M."/>
            <person name="Gevers D."/>
            <person name="Morotomi M."/>
            <person name="Young S.K."/>
            <person name="Zeng Q."/>
            <person name="Gargeya S."/>
            <person name="Fitzgerald M."/>
            <person name="Haas B."/>
            <person name="Abouelleil A."/>
            <person name="Alvarado L."/>
            <person name="Arachchi H.M."/>
            <person name="Berlin A."/>
            <person name="Brown A."/>
            <person name="Chapman S.B."/>
            <person name="Chen Z."/>
            <person name="Dunbar C."/>
            <person name="Freedman E."/>
            <person name="Gearin G."/>
            <person name="Gellesch M."/>
            <person name="Goldberg J."/>
            <person name="Griggs A."/>
            <person name="Gujja S."/>
            <person name="Heiman D."/>
            <person name="Howarth C."/>
            <person name="Larson L."/>
            <person name="Lui A."/>
            <person name="MacDonald P.J.P."/>
            <person name="Mehta T."/>
            <person name="Montmayeur A."/>
            <person name="Murphy C."/>
            <person name="Neiman D."/>
            <person name="Pearson M."/>
            <person name="Priest M."/>
            <person name="Roberts A."/>
            <person name="Saif S."/>
            <person name="Shea T."/>
            <person name="Shenoy N."/>
            <person name="Sisk P."/>
            <person name="Stolte C."/>
            <person name="Sykes S."/>
            <person name="Wortman J."/>
            <person name="Nusbaum C."/>
            <person name="Birren B."/>
        </authorList>
    </citation>
    <scope>NUCLEOTIDE SEQUENCE [LARGE SCALE GENOMIC DNA]</scope>
    <source>
        <strain evidence="2 3">YIT 12063</strain>
    </source>
</reference>
<dbReference type="AlphaFoldDB" id="G1WGA3"/>
<keyword evidence="1" id="KW-1133">Transmembrane helix</keyword>
<keyword evidence="1" id="KW-0812">Transmembrane</keyword>
<feature type="transmembrane region" description="Helical" evidence="1">
    <location>
        <begin position="72"/>
        <end position="90"/>
    </location>
</feature>
<sequence>MTTTKKQDPSTTTKLELPDIPDEVEVKDYMRYWLPAWLYDVLKWLGVLGIPAVGTFYAMLELPCADEVTKVCLALTTLFGSILGLSAVTARK</sequence>
<dbReference type="EMBL" id="ADLS01000006">
    <property type="protein sequence ID" value="EGX67354.1"/>
    <property type="molecule type" value="Genomic_DNA"/>
</dbReference>
<dbReference type="STRING" id="742742.HMPREF9452_00366"/>